<dbReference type="GO" id="GO:0003676">
    <property type="term" value="F:nucleic acid binding"/>
    <property type="evidence" value="ECO:0007669"/>
    <property type="project" value="InterPro"/>
</dbReference>
<dbReference type="SUPFAM" id="SSF54928">
    <property type="entry name" value="RNA-binding domain, RBD"/>
    <property type="match status" value="1"/>
</dbReference>
<sequence>MTMRDVPPGNETGIYYIPIGGLPFSTVWQLLKDWLRKGGCNVDHIQIFQKSTSGWIRLVGKENFERTLRRRSPMHVSLLS</sequence>
<name>A0A0L0MWT5_TOLOC</name>
<dbReference type="AlphaFoldDB" id="A0A0L0MWT5"/>
<comment type="caution">
    <text evidence="1">The sequence shown here is derived from an EMBL/GenBank/DDBJ whole genome shotgun (WGS) entry which is preliminary data.</text>
</comment>
<accession>A0A0L0MWT5</accession>
<evidence type="ECO:0000313" key="2">
    <source>
        <dbReference type="Proteomes" id="UP000036947"/>
    </source>
</evidence>
<evidence type="ECO:0000313" key="1">
    <source>
        <dbReference type="EMBL" id="KND86246.1"/>
    </source>
</evidence>
<reference evidence="1 2" key="1">
    <citation type="journal article" date="2015" name="BMC Genomics">
        <title>The genome of the truffle-parasite Tolypocladium ophioglossoides and the evolution of antifungal peptaibiotics.</title>
        <authorList>
            <person name="Quandt C.A."/>
            <person name="Bushley K.E."/>
            <person name="Spatafora J.W."/>
        </authorList>
    </citation>
    <scope>NUCLEOTIDE SEQUENCE [LARGE SCALE GENOMIC DNA]</scope>
    <source>
        <strain evidence="1 2">CBS 100239</strain>
    </source>
</reference>
<keyword evidence="2" id="KW-1185">Reference proteome</keyword>
<dbReference type="STRING" id="1163406.A0A0L0MWT5"/>
<protein>
    <submittedName>
        <fullName evidence="1">Uncharacterized protein</fullName>
    </submittedName>
</protein>
<dbReference type="InterPro" id="IPR035979">
    <property type="entry name" value="RBD_domain_sf"/>
</dbReference>
<dbReference type="EMBL" id="LFRF01000066">
    <property type="protein sequence ID" value="KND86246.1"/>
    <property type="molecule type" value="Genomic_DNA"/>
</dbReference>
<organism evidence="1 2">
    <name type="scientific">Tolypocladium ophioglossoides (strain CBS 100239)</name>
    <name type="common">Snaketongue truffleclub</name>
    <name type="synonym">Elaphocordyceps ophioglossoides</name>
    <dbReference type="NCBI Taxonomy" id="1163406"/>
    <lineage>
        <taxon>Eukaryota</taxon>
        <taxon>Fungi</taxon>
        <taxon>Dikarya</taxon>
        <taxon>Ascomycota</taxon>
        <taxon>Pezizomycotina</taxon>
        <taxon>Sordariomycetes</taxon>
        <taxon>Hypocreomycetidae</taxon>
        <taxon>Hypocreales</taxon>
        <taxon>Ophiocordycipitaceae</taxon>
        <taxon>Tolypocladium</taxon>
    </lineage>
</organism>
<gene>
    <name evidence="1" type="ORF">TOPH_09121</name>
</gene>
<dbReference type="Proteomes" id="UP000036947">
    <property type="component" value="Unassembled WGS sequence"/>
</dbReference>
<dbReference type="OrthoDB" id="610462at2759"/>
<proteinExistence type="predicted"/>